<dbReference type="InterPro" id="IPR036770">
    <property type="entry name" value="Ankyrin_rpt-contain_sf"/>
</dbReference>
<proteinExistence type="predicted"/>
<gene>
    <name evidence="2" type="ORF">L917_20422</name>
</gene>
<keyword evidence="1" id="KW-0040">ANK repeat</keyword>
<dbReference type="AlphaFoldDB" id="W2K328"/>
<dbReference type="OrthoDB" id="194358at2759"/>
<organism evidence="2">
    <name type="scientific">Phytophthora nicotianae</name>
    <name type="common">Potato buckeye rot agent</name>
    <name type="synonym">Phytophthora parasitica</name>
    <dbReference type="NCBI Taxonomy" id="4792"/>
    <lineage>
        <taxon>Eukaryota</taxon>
        <taxon>Sar</taxon>
        <taxon>Stramenopiles</taxon>
        <taxon>Oomycota</taxon>
        <taxon>Peronosporomycetes</taxon>
        <taxon>Peronosporales</taxon>
        <taxon>Peronosporaceae</taxon>
        <taxon>Phytophthora</taxon>
    </lineage>
</organism>
<dbReference type="EMBL" id="KI683180">
    <property type="protein sequence ID" value="ETL78835.1"/>
    <property type="molecule type" value="Genomic_DNA"/>
</dbReference>
<dbReference type="PROSITE" id="PS50088">
    <property type="entry name" value="ANK_REPEAT"/>
    <property type="match status" value="1"/>
</dbReference>
<dbReference type="Proteomes" id="UP000054423">
    <property type="component" value="Unassembled WGS sequence"/>
</dbReference>
<reference evidence="2" key="1">
    <citation type="submission" date="2013-11" db="EMBL/GenBank/DDBJ databases">
        <title>The Genome Sequence of Phytophthora parasitica CHvinca01.</title>
        <authorList>
            <consortium name="The Broad Institute Genomics Platform"/>
            <person name="Russ C."/>
            <person name="Tyler B."/>
            <person name="Panabieres F."/>
            <person name="Shan W."/>
            <person name="Tripathy S."/>
            <person name="Grunwald N."/>
            <person name="Machado M."/>
            <person name="Johnson C.S."/>
            <person name="Arredondo F."/>
            <person name="Hong C."/>
            <person name="Coffey M."/>
            <person name="Young S.K."/>
            <person name="Zeng Q."/>
            <person name="Gargeya S."/>
            <person name="Fitzgerald M."/>
            <person name="Abouelleil A."/>
            <person name="Alvarado L."/>
            <person name="Chapman S.B."/>
            <person name="Gainer-Dewar J."/>
            <person name="Goldberg J."/>
            <person name="Griggs A."/>
            <person name="Gujja S."/>
            <person name="Hansen M."/>
            <person name="Howarth C."/>
            <person name="Imamovic A."/>
            <person name="Ireland A."/>
            <person name="Larimer J."/>
            <person name="McCowan C."/>
            <person name="Murphy C."/>
            <person name="Pearson M."/>
            <person name="Poon T.W."/>
            <person name="Priest M."/>
            <person name="Roberts A."/>
            <person name="Saif S."/>
            <person name="Shea T."/>
            <person name="Sykes S."/>
            <person name="Wortman J."/>
            <person name="Nusbaum C."/>
            <person name="Birren B."/>
        </authorList>
    </citation>
    <scope>NUCLEOTIDE SEQUENCE [LARGE SCALE GENOMIC DNA]</scope>
    <source>
        <strain evidence="2">CHvinca01</strain>
    </source>
</reference>
<name>W2K328_PHYNI</name>
<feature type="repeat" description="ANK" evidence="1">
    <location>
        <begin position="32"/>
        <end position="64"/>
    </location>
</feature>
<sequence length="64" mass="7164">GEDGEPAFRRNKIIKPERLKTKTKIVFPAEINETTPLRLAVKINRRDIVQDLLLAGANPLLSNA</sequence>
<dbReference type="SUPFAM" id="SSF48403">
    <property type="entry name" value="Ankyrin repeat"/>
    <property type="match status" value="1"/>
</dbReference>
<dbReference type="InterPro" id="IPR002110">
    <property type="entry name" value="Ankyrin_rpt"/>
</dbReference>
<protein>
    <submittedName>
        <fullName evidence="2">Uncharacterized protein</fullName>
    </submittedName>
</protein>
<dbReference type="PROSITE" id="PS50297">
    <property type="entry name" value="ANK_REP_REGION"/>
    <property type="match status" value="1"/>
</dbReference>
<accession>W2K328</accession>
<evidence type="ECO:0000313" key="2">
    <source>
        <dbReference type="EMBL" id="ETL78835.1"/>
    </source>
</evidence>
<feature type="non-terminal residue" evidence="2">
    <location>
        <position position="1"/>
    </location>
</feature>
<dbReference type="Pfam" id="PF00023">
    <property type="entry name" value="Ank"/>
    <property type="match status" value="1"/>
</dbReference>
<evidence type="ECO:0000256" key="1">
    <source>
        <dbReference type="PROSITE-ProRule" id="PRU00023"/>
    </source>
</evidence>